<dbReference type="InterPro" id="IPR045010">
    <property type="entry name" value="MDR_fam"/>
</dbReference>
<dbReference type="GO" id="GO:0016628">
    <property type="term" value="F:oxidoreductase activity, acting on the CH-CH group of donors, NAD or NADP as acceptor"/>
    <property type="evidence" value="ECO:0007669"/>
    <property type="project" value="InterPro"/>
</dbReference>
<dbReference type="InterPro" id="IPR011032">
    <property type="entry name" value="GroES-like_sf"/>
</dbReference>
<dbReference type="InterPro" id="IPR041694">
    <property type="entry name" value="ADH_N_2"/>
</dbReference>
<dbReference type="PANTHER" id="PTHR43205:SF7">
    <property type="entry name" value="PROSTAGLANDIN REDUCTASE 1"/>
    <property type="match status" value="1"/>
</dbReference>
<keyword evidence="4" id="KW-1185">Reference proteome</keyword>
<dbReference type="SMART" id="SM00829">
    <property type="entry name" value="PKS_ER"/>
    <property type="match status" value="1"/>
</dbReference>
<evidence type="ECO:0000313" key="4">
    <source>
        <dbReference type="Proteomes" id="UP000807716"/>
    </source>
</evidence>
<evidence type="ECO:0000313" key="3">
    <source>
        <dbReference type="EMBL" id="KAG0259387.1"/>
    </source>
</evidence>
<sequence length="348" mass="38418">MVHYTNKQVLFLNYPTGFPVVGEHLGLQTTEIDPVLEDNDILLRNLYVSADPYLRGRMRNVHDSYVPSFVLGKPFSSGGVSEVIQSRNPKFPVGAIVVGETNWEEYSHVTGARVAALGLQVVEGGARDSKIPLRYWVGALGMPSKTAYYSLKIIGQPKKGETIYISAASGAVGQIVGQLARLQGLRVIGSAGSDEKVDFLLNELKFDAAFNYKKGNILENLRRYAPKGIDIYFDNVGGEQLEAALEVMNLYGRVISCGAISVYNGQVPYGVRNLHHLIAKRITIRGFIVSDFEKQESANFRREVSEYFLNGDIVYKEDIVDLDDAPNAFVGLLKGERFGKVVIHIADP</sequence>
<dbReference type="OrthoDB" id="809632at2759"/>
<dbReference type="Gene3D" id="3.40.50.720">
    <property type="entry name" value="NAD(P)-binding Rossmann-like Domain"/>
    <property type="match status" value="1"/>
</dbReference>
<evidence type="ECO:0000259" key="2">
    <source>
        <dbReference type="SMART" id="SM00829"/>
    </source>
</evidence>
<dbReference type="Pfam" id="PF00107">
    <property type="entry name" value="ADH_zinc_N"/>
    <property type="match status" value="1"/>
</dbReference>
<gene>
    <name evidence="3" type="ORF">DFQ27_004087</name>
</gene>
<feature type="domain" description="Enoyl reductase (ER)" evidence="2">
    <location>
        <begin position="22"/>
        <end position="343"/>
    </location>
</feature>
<dbReference type="InterPro" id="IPR036291">
    <property type="entry name" value="NAD(P)-bd_dom_sf"/>
</dbReference>
<dbReference type="InterPro" id="IPR020843">
    <property type="entry name" value="ER"/>
</dbReference>
<dbReference type="Proteomes" id="UP000807716">
    <property type="component" value="Unassembled WGS sequence"/>
</dbReference>
<dbReference type="Gene3D" id="3.90.180.10">
    <property type="entry name" value="Medium-chain alcohol dehydrogenases, catalytic domain"/>
    <property type="match status" value="1"/>
</dbReference>
<keyword evidence="1" id="KW-0560">Oxidoreductase</keyword>
<accession>A0A9P6U4Z6</accession>
<protein>
    <recommendedName>
        <fullName evidence="2">Enoyl reductase (ER) domain-containing protein</fullName>
    </recommendedName>
</protein>
<comment type="caution">
    <text evidence="3">The sequence shown here is derived from an EMBL/GenBank/DDBJ whole genome shotgun (WGS) entry which is preliminary data.</text>
</comment>
<dbReference type="AlphaFoldDB" id="A0A9P6U4Z6"/>
<name>A0A9P6U4Z6_9FUNG</name>
<evidence type="ECO:0000256" key="1">
    <source>
        <dbReference type="ARBA" id="ARBA00023002"/>
    </source>
</evidence>
<dbReference type="Pfam" id="PF16884">
    <property type="entry name" value="ADH_N_2"/>
    <property type="match status" value="1"/>
</dbReference>
<dbReference type="CDD" id="cd05288">
    <property type="entry name" value="PGDH"/>
    <property type="match status" value="1"/>
</dbReference>
<dbReference type="EMBL" id="JAAAJB010000286">
    <property type="protein sequence ID" value="KAG0259387.1"/>
    <property type="molecule type" value="Genomic_DNA"/>
</dbReference>
<dbReference type="PANTHER" id="PTHR43205">
    <property type="entry name" value="PROSTAGLANDIN REDUCTASE"/>
    <property type="match status" value="1"/>
</dbReference>
<dbReference type="FunFam" id="3.40.50.720:FF:000121">
    <property type="entry name" value="Prostaglandin reductase 2"/>
    <property type="match status" value="1"/>
</dbReference>
<reference evidence="3" key="1">
    <citation type="journal article" date="2020" name="Fungal Divers.">
        <title>Resolving the Mortierellaceae phylogeny through synthesis of multi-gene phylogenetics and phylogenomics.</title>
        <authorList>
            <person name="Vandepol N."/>
            <person name="Liber J."/>
            <person name="Desiro A."/>
            <person name="Na H."/>
            <person name="Kennedy M."/>
            <person name="Barry K."/>
            <person name="Grigoriev I.V."/>
            <person name="Miller A.N."/>
            <person name="O'Donnell K."/>
            <person name="Stajich J.E."/>
            <person name="Bonito G."/>
        </authorList>
    </citation>
    <scope>NUCLEOTIDE SEQUENCE</scope>
    <source>
        <strain evidence="3">BC1065</strain>
    </source>
</reference>
<dbReference type="SUPFAM" id="SSF51735">
    <property type="entry name" value="NAD(P)-binding Rossmann-fold domains"/>
    <property type="match status" value="1"/>
</dbReference>
<dbReference type="InterPro" id="IPR013149">
    <property type="entry name" value="ADH-like_C"/>
</dbReference>
<proteinExistence type="predicted"/>
<organism evidence="3 4">
    <name type="scientific">Actinomortierella ambigua</name>
    <dbReference type="NCBI Taxonomy" id="1343610"/>
    <lineage>
        <taxon>Eukaryota</taxon>
        <taxon>Fungi</taxon>
        <taxon>Fungi incertae sedis</taxon>
        <taxon>Mucoromycota</taxon>
        <taxon>Mortierellomycotina</taxon>
        <taxon>Mortierellomycetes</taxon>
        <taxon>Mortierellales</taxon>
        <taxon>Mortierellaceae</taxon>
        <taxon>Actinomortierella</taxon>
    </lineage>
</organism>
<dbReference type="SUPFAM" id="SSF50129">
    <property type="entry name" value="GroES-like"/>
    <property type="match status" value="1"/>
</dbReference>